<gene>
    <name evidence="2" type="ORF">J0911_01495</name>
</gene>
<evidence type="ECO:0000313" key="3">
    <source>
        <dbReference type="Proteomes" id="UP000664617"/>
    </source>
</evidence>
<protein>
    <submittedName>
        <fullName evidence="2">Carbohydrate ABC transporter permease</fullName>
    </submittedName>
</protein>
<evidence type="ECO:0000256" key="1">
    <source>
        <dbReference type="SAM" id="Phobius"/>
    </source>
</evidence>
<keyword evidence="3" id="KW-1185">Reference proteome</keyword>
<keyword evidence="1" id="KW-0472">Membrane</keyword>
<dbReference type="Proteomes" id="UP000664617">
    <property type="component" value="Unassembled WGS sequence"/>
</dbReference>
<comment type="caution">
    <text evidence="2">The sequence shown here is derived from an EMBL/GenBank/DDBJ whole genome shotgun (WGS) entry which is preliminary data.</text>
</comment>
<name>A0ABS3I3Z7_9MICO</name>
<reference evidence="3" key="2">
    <citation type="submission" date="2023-07" db="EMBL/GenBank/DDBJ databases">
        <title>Myceligenerans salitolerans sp. nov., a halotolerant actinomycete isolated from a salt lake in Xinjiang, China.</title>
        <authorList>
            <person name="Guan T."/>
        </authorList>
    </citation>
    <scope>NUCLEOTIDE SEQUENCE [LARGE SCALE GENOMIC DNA]</scope>
    <source>
        <strain evidence="3">XHU 5031</strain>
    </source>
</reference>
<keyword evidence="1" id="KW-1133">Transmembrane helix</keyword>
<proteinExistence type="predicted"/>
<sequence length="61" mass="6557">MTTLLEPVSRKTPAQRAATAPGRYAVARTARYTAMLLFVLLVLIPVYVLFVTSFKGAGDAA</sequence>
<reference evidence="2 3" key="1">
    <citation type="submission" date="2021-03" db="EMBL/GenBank/DDBJ databases">
        <authorList>
            <person name="Xin L."/>
        </authorList>
    </citation>
    <scope>NUCLEOTIDE SEQUENCE [LARGE SCALE GENOMIC DNA]</scope>
    <source>
        <strain evidence="2 3">XHU 5031</strain>
    </source>
</reference>
<feature type="transmembrane region" description="Helical" evidence="1">
    <location>
        <begin position="32"/>
        <end position="54"/>
    </location>
</feature>
<evidence type="ECO:0000313" key="2">
    <source>
        <dbReference type="EMBL" id="MBO0607700.1"/>
    </source>
</evidence>
<feature type="non-terminal residue" evidence="2">
    <location>
        <position position="61"/>
    </location>
</feature>
<organism evidence="2 3">
    <name type="scientific">Myceligenerans salitolerans</name>
    <dbReference type="NCBI Taxonomy" id="1230528"/>
    <lineage>
        <taxon>Bacteria</taxon>
        <taxon>Bacillati</taxon>
        <taxon>Actinomycetota</taxon>
        <taxon>Actinomycetes</taxon>
        <taxon>Micrococcales</taxon>
        <taxon>Promicromonosporaceae</taxon>
        <taxon>Myceligenerans</taxon>
    </lineage>
</organism>
<keyword evidence="1" id="KW-0812">Transmembrane</keyword>
<dbReference type="EMBL" id="JAFMPK010000014">
    <property type="protein sequence ID" value="MBO0607700.1"/>
    <property type="molecule type" value="Genomic_DNA"/>
</dbReference>
<accession>A0ABS3I3Z7</accession>